<feature type="domain" description="Resuscitation-promoting factor core lysozyme-like" evidence="4">
    <location>
        <begin position="248"/>
        <end position="319"/>
    </location>
</feature>
<proteinExistence type="inferred from homology"/>
<evidence type="ECO:0000313" key="5">
    <source>
        <dbReference type="EMBL" id="ACU53152.1"/>
    </source>
</evidence>
<evidence type="ECO:0000259" key="4">
    <source>
        <dbReference type="Pfam" id="PF06737"/>
    </source>
</evidence>
<dbReference type="GO" id="GO:0016787">
    <property type="term" value="F:hydrolase activity"/>
    <property type="evidence" value="ECO:0007669"/>
    <property type="project" value="UniProtKB-KW"/>
</dbReference>
<organism evidence="5 6">
    <name type="scientific">Acidimicrobium ferrooxidans (strain DSM 10331 / JCM 15462 / NBRC 103882 / ICP)</name>
    <dbReference type="NCBI Taxonomy" id="525909"/>
    <lineage>
        <taxon>Bacteria</taxon>
        <taxon>Bacillati</taxon>
        <taxon>Actinomycetota</taxon>
        <taxon>Acidimicrobiia</taxon>
        <taxon>Acidimicrobiales</taxon>
        <taxon>Acidimicrobiaceae</taxon>
        <taxon>Acidimicrobium</taxon>
    </lineage>
</organism>
<evidence type="ECO:0000313" key="6">
    <source>
        <dbReference type="Proteomes" id="UP000000771"/>
    </source>
</evidence>
<evidence type="ECO:0000256" key="1">
    <source>
        <dbReference type="ARBA" id="ARBA00010830"/>
    </source>
</evidence>
<sequence>MAPRMTEAHGWAQWRRAAATLALLVSGGFVARWGSTAPSSSVQSLQAQAQVIEAQLANLGASVHAITVQIQETQAAIAANEASEAILEGQLRAEHAAIARSRRVLVTAADQQFVTAGQYSSVLASLRSNYSSVGLTQGYEQVASSSITQALSAYEQAGLEIEVTQAALAARVRATEAELVQDQAQRAQLSQRVAATEAELAQVHSQLASAIAAEAAAPLPAPGGAAQAVQVLLAPPPPSPTSLSGPATAAQLLALRDCESGGNYQADTGNGYYGAYQFAASTWAALGYGGLPNQAPPAVQDQAAEQLLARAGWGQWPVCSVLIGM</sequence>
<dbReference type="SUPFAM" id="SSF53955">
    <property type="entry name" value="Lysozyme-like"/>
    <property type="match status" value="1"/>
</dbReference>
<dbReference type="Pfam" id="PF06737">
    <property type="entry name" value="Transglycosylas"/>
    <property type="match status" value="1"/>
</dbReference>
<dbReference type="InterPro" id="IPR010618">
    <property type="entry name" value="RPF"/>
</dbReference>
<comment type="similarity">
    <text evidence="1">Belongs to the transglycosylase family. Rpf subfamily.</text>
</comment>
<evidence type="ECO:0000256" key="2">
    <source>
        <dbReference type="ARBA" id="ARBA00022801"/>
    </source>
</evidence>
<dbReference type="eggNOG" id="COG3409">
    <property type="taxonomic scope" value="Bacteria"/>
</dbReference>
<gene>
    <name evidence="5" type="ordered locus">Afer_0183</name>
</gene>
<dbReference type="Proteomes" id="UP000000771">
    <property type="component" value="Chromosome"/>
</dbReference>
<dbReference type="STRING" id="525909.Afer_0183"/>
<name>C7M254_ACIFD</name>
<dbReference type="KEGG" id="afo:Afer_0183"/>
<keyword evidence="6" id="KW-1185">Reference proteome</keyword>
<dbReference type="EMBL" id="CP001631">
    <property type="protein sequence ID" value="ACU53152.1"/>
    <property type="molecule type" value="Genomic_DNA"/>
</dbReference>
<dbReference type="HOGENOM" id="CLU_854260_0_0_11"/>
<dbReference type="CDD" id="cd13925">
    <property type="entry name" value="RPF"/>
    <property type="match status" value="1"/>
</dbReference>
<dbReference type="AlphaFoldDB" id="C7M254"/>
<dbReference type="CAZy" id="GH23">
    <property type="family name" value="Glycoside Hydrolase Family 23"/>
</dbReference>
<keyword evidence="3" id="KW-0175">Coiled coil</keyword>
<reference evidence="5 6" key="1">
    <citation type="journal article" date="2009" name="Stand. Genomic Sci.">
        <title>Complete genome sequence of Acidimicrobium ferrooxidans type strain (ICP).</title>
        <authorList>
            <person name="Clum A."/>
            <person name="Nolan M."/>
            <person name="Lang E."/>
            <person name="Glavina Del Rio T."/>
            <person name="Tice H."/>
            <person name="Copeland A."/>
            <person name="Cheng J.F."/>
            <person name="Lucas S."/>
            <person name="Chen F."/>
            <person name="Bruce D."/>
            <person name="Goodwin L."/>
            <person name="Pitluck S."/>
            <person name="Ivanova N."/>
            <person name="Mavrommatis K."/>
            <person name="Mikhailova N."/>
            <person name="Pati A."/>
            <person name="Chen A."/>
            <person name="Palaniappan K."/>
            <person name="Goker M."/>
            <person name="Spring S."/>
            <person name="Land M."/>
            <person name="Hauser L."/>
            <person name="Chang Y.J."/>
            <person name="Jeffries C.C."/>
            <person name="Chain P."/>
            <person name="Bristow J."/>
            <person name="Eisen J.A."/>
            <person name="Markowitz V."/>
            <person name="Hugenholtz P."/>
            <person name="Kyrpides N.C."/>
            <person name="Klenk H.P."/>
            <person name="Lapidus A."/>
        </authorList>
    </citation>
    <scope>NUCLEOTIDE SEQUENCE [LARGE SCALE GENOMIC DNA]</scope>
    <source>
        <strain evidence="6">DSM 10331 / JCM 15462 / NBRC 103882 / ICP</strain>
    </source>
</reference>
<dbReference type="Gene3D" id="1.10.530.10">
    <property type="match status" value="1"/>
</dbReference>
<dbReference type="InterPro" id="IPR023346">
    <property type="entry name" value="Lysozyme-like_dom_sf"/>
</dbReference>
<protein>
    <submittedName>
        <fullName evidence="5">Transglycosylase domain protein</fullName>
    </submittedName>
</protein>
<accession>C7M254</accession>
<feature type="coiled-coil region" evidence="3">
    <location>
        <begin position="172"/>
        <end position="206"/>
    </location>
</feature>
<evidence type="ECO:0000256" key="3">
    <source>
        <dbReference type="SAM" id="Coils"/>
    </source>
</evidence>
<keyword evidence="2" id="KW-0378">Hydrolase</keyword>